<evidence type="ECO:0000313" key="1">
    <source>
        <dbReference type="EMBL" id="GGP19268.1"/>
    </source>
</evidence>
<sequence>MEGKVKGVIIKKSSTGWHAIFQTEVEKKPLEKTGRVVGIDLGVEKLVNLGRRGDREPQSFR</sequence>
<name>A0A830GTS2_9CREN</name>
<dbReference type="AlphaFoldDB" id="A0A830GTS2"/>
<organism evidence="1 2">
    <name type="scientific">Thermocladium modestius</name>
    <dbReference type="NCBI Taxonomy" id="62609"/>
    <lineage>
        <taxon>Archaea</taxon>
        <taxon>Thermoproteota</taxon>
        <taxon>Thermoprotei</taxon>
        <taxon>Thermoproteales</taxon>
        <taxon>Thermoproteaceae</taxon>
        <taxon>Thermocladium</taxon>
    </lineage>
</organism>
<reference evidence="1" key="1">
    <citation type="journal article" date="2014" name="Int. J. Syst. Evol. Microbiol.">
        <title>Complete genome sequence of Corynebacterium casei LMG S-19264T (=DSM 44701T), isolated from a smear-ripened cheese.</title>
        <authorList>
            <consortium name="US DOE Joint Genome Institute (JGI-PGF)"/>
            <person name="Walter F."/>
            <person name="Albersmeier A."/>
            <person name="Kalinowski J."/>
            <person name="Ruckert C."/>
        </authorList>
    </citation>
    <scope>NUCLEOTIDE SEQUENCE</scope>
    <source>
        <strain evidence="1">JCM 10088</strain>
    </source>
</reference>
<evidence type="ECO:0008006" key="3">
    <source>
        <dbReference type="Google" id="ProtNLM"/>
    </source>
</evidence>
<evidence type="ECO:0000313" key="2">
    <source>
        <dbReference type="Proteomes" id="UP000610960"/>
    </source>
</evidence>
<dbReference type="Proteomes" id="UP000610960">
    <property type="component" value="Unassembled WGS sequence"/>
</dbReference>
<keyword evidence="2" id="KW-1185">Reference proteome</keyword>
<gene>
    <name evidence="1" type="ORF">GCM10007981_02270</name>
</gene>
<proteinExistence type="predicted"/>
<comment type="caution">
    <text evidence="1">The sequence shown here is derived from an EMBL/GenBank/DDBJ whole genome shotgun (WGS) entry which is preliminary data.</text>
</comment>
<reference evidence="1" key="2">
    <citation type="submission" date="2020-09" db="EMBL/GenBank/DDBJ databases">
        <authorList>
            <person name="Sun Q."/>
            <person name="Ohkuma M."/>
        </authorList>
    </citation>
    <scope>NUCLEOTIDE SEQUENCE</scope>
    <source>
        <strain evidence="1">JCM 10088</strain>
    </source>
</reference>
<protein>
    <recommendedName>
        <fullName evidence="3">Transposase</fullName>
    </recommendedName>
</protein>
<dbReference type="EMBL" id="BMNL01000001">
    <property type="protein sequence ID" value="GGP19268.1"/>
    <property type="molecule type" value="Genomic_DNA"/>
</dbReference>
<accession>A0A830GTS2</accession>